<organism evidence="1 2">
    <name type="scientific">Pseudomonas helleri</name>
    <dbReference type="NCBI Taxonomy" id="1608996"/>
    <lineage>
        <taxon>Bacteria</taxon>
        <taxon>Pseudomonadati</taxon>
        <taxon>Pseudomonadota</taxon>
        <taxon>Gammaproteobacteria</taxon>
        <taxon>Pseudomonadales</taxon>
        <taxon>Pseudomonadaceae</taxon>
        <taxon>Pseudomonas</taxon>
    </lineage>
</organism>
<dbReference type="EMBL" id="WIVU01000002">
    <property type="protein sequence ID" value="MQU04417.1"/>
    <property type="molecule type" value="Genomic_DNA"/>
</dbReference>
<gene>
    <name evidence="1" type="ORF">GHO27_01820</name>
</gene>
<proteinExistence type="predicted"/>
<dbReference type="AlphaFoldDB" id="A0A6L5HNB8"/>
<dbReference type="RefSeq" id="WP_153372294.1">
    <property type="nucleotide sequence ID" value="NZ_WIVU01000002.1"/>
</dbReference>
<protein>
    <submittedName>
        <fullName evidence="1">Uncharacterized protein</fullName>
    </submittedName>
</protein>
<reference evidence="1 2" key="1">
    <citation type="submission" date="2019-10" db="EMBL/GenBank/DDBJ databases">
        <title>Evaluation of single-gene subtyping targets for Pseudomonas.</title>
        <authorList>
            <person name="Reichler S.J."/>
            <person name="Orsi R.H."/>
            <person name="Wiedmann M."/>
            <person name="Martin N.H."/>
            <person name="Murphy S.I."/>
        </authorList>
    </citation>
    <scope>NUCLEOTIDE SEQUENCE [LARGE SCALE GENOMIC DNA]</scope>
    <source>
        <strain evidence="1 2">FSL R10-1637</strain>
    </source>
</reference>
<dbReference type="Proteomes" id="UP000478064">
    <property type="component" value="Unassembled WGS sequence"/>
</dbReference>
<evidence type="ECO:0000313" key="1">
    <source>
        <dbReference type="EMBL" id="MQU04417.1"/>
    </source>
</evidence>
<name>A0A6L5HNB8_9PSED</name>
<comment type="caution">
    <text evidence="1">The sequence shown here is derived from an EMBL/GenBank/DDBJ whole genome shotgun (WGS) entry which is preliminary data.</text>
</comment>
<evidence type="ECO:0000313" key="2">
    <source>
        <dbReference type="Proteomes" id="UP000478064"/>
    </source>
</evidence>
<accession>A0A6L5HNB8</accession>
<sequence length="129" mass="14165">MNPQELTDEELDALEAQAMEALAAMVEALGKQAKPDVRVTRLANDDVQNLRRCSIFTPEPGYHLFVKLETQSGEWVEITPNNDDENAGAFVVHENADGDIRRIVAGAPIVRTGKGWVIESPAVRVEILA</sequence>